<organism evidence="1 2">
    <name type="scientific">Microbaculum marinisediminis</name>
    <dbReference type="NCBI Taxonomy" id="2931392"/>
    <lineage>
        <taxon>Bacteria</taxon>
        <taxon>Pseudomonadati</taxon>
        <taxon>Pseudomonadota</taxon>
        <taxon>Alphaproteobacteria</taxon>
        <taxon>Hyphomicrobiales</taxon>
        <taxon>Tepidamorphaceae</taxon>
        <taxon>Microbaculum</taxon>
    </lineage>
</organism>
<dbReference type="NCBIfam" id="NF047593">
    <property type="entry name" value="IS66_ISAeme5_TnpA"/>
    <property type="match status" value="1"/>
</dbReference>
<dbReference type="InterPro" id="IPR010921">
    <property type="entry name" value="Trp_repressor/repl_initiator"/>
</dbReference>
<comment type="caution">
    <text evidence="1">The sequence shown here is derived from an EMBL/GenBank/DDBJ whole genome shotgun (WGS) entry which is preliminary data.</text>
</comment>
<evidence type="ECO:0000313" key="1">
    <source>
        <dbReference type="EMBL" id="MCT8974657.1"/>
    </source>
</evidence>
<dbReference type="Gene3D" id="1.10.10.60">
    <property type="entry name" value="Homeodomain-like"/>
    <property type="match status" value="1"/>
</dbReference>
<sequence length="172" mass="19590">MSQEPCRRTRYGEAFWRAHHEAWKRSDLNQREYCEAQGLSLKAFGNWRAKFKAEPEAPVCKLLYRRGGISHTLSHRQSHTFGHTPGHVTYPSLEVPRAPVVPPVRGGHRRRFTDAQRTHILAEAARPGASVSEVARRFGIARRVLCRWRQEEQVRFVDVEVVDAPAGGEVAS</sequence>
<dbReference type="Pfam" id="PF01527">
    <property type="entry name" value="HTH_Tnp_1"/>
    <property type="match status" value="1"/>
</dbReference>
<dbReference type="SUPFAM" id="SSF48295">
    <property type="entry name" value="TrpR-like"/>
    <property type="match status" value="1"/>
</dbReference>
<keyword evidence="2" id="KW-1185">Reference proteome</keyword>
<dbReference type="Proteomes" id="UP001320898">
    <property type="component" value="Unassembled WGS sequence"/>
</dbReference>
<evidence type="ECO:0000313" key="2">
    <source>
        <dbReference type="Proteomes" id="UP001320898"/>
    </source>
</evidence>
<dbReference type="RefSeq" id="WP_261618240.1">
    <property type="nucleotide sequence ID" value="NZ_JALIDZ010000013.1"/>
</dbReference>
<proteinExistence type="predicted"/>
<gene>
    <name evidence="1" type="ORF">MUB46_22565</name>
</gene>
<dbReference type="AlphaFoldDB" id="A0AAW5R365"/>
<name>A0AAW5R365_9HYPH</name>
<dbReference type="GO" id="GO:0006313">
    <property type="term" value="P:DNA transposition"/>
    <property type="evidence" value="ECO:0007669"/>
    <property type="project" value="InterPro"/>
</dbReference>
<dbReference type="InterPro" id="IPR002514">
    <property type="entry name" value="Transposase_8"/>
</dbReference>
<dbReference type="GO" id="GO:0004803">
    <property type="term" value="F:transposase activity"/>
    <property type="evidence" value="ECO:0007669"/>
    <property type="project" value="InterPro"/>
</dbReference>
<accession>A0AAW5R365</accession>
<dbReference type="EMBL" id="JALIDZ010000013">
    <property type="protein sequence ID" value="MCT8974657.1"/>
    <property type="molecule type" value="Genomic_DNA"/>
</dbReference>
<protein>
    <submittedName>
        <fullName evidence="1">Transposase</fullName>
    </submittedName>
</protein>
<dbReference type="GO" id="GO:0043565">
    <property type="term" value="F:sequence-specific DNA binding"/>
    <property type="evidence" value="ECO:0007669"/>
    <property type="project" value="InterPro"/>
</dbReference>
<reference evidence="1 2" key="1">
    <citation type="submission" date="2022-04" db="EMBL/GenBank/DDBJ databases">
        <authorList>
            <person name="Ye Y.-Q."/>
            <person name="Du Z.-J."/>
        </authorList>
    </citation>
    <scope>NUCLEOTIDE SEQUENCE [LARGE SCALE GENOMIC DNA]</scope>
    <source>
        <strain evidence="1 2">A6E488</strain>
    </source>
</reference>